<evidence type="ECO:0000256" key="2">
    <source>
        <dbReference type="SAM" id="SignalP"/>
    </source>
</evidence>
<evidence type="ECO:0000313" key="3">
    <source>
        <dbReference type="EMBL" id="MCC9627638.1"/>
    </source>
</evidence>
<gene>
    <name evidence="3" type="ORF">LOC68_04475</name>
</gene>
<feature type="chain" id="PRO_5040959309" evidence="2">
    <location>
        <begin position="25"/>
        <end position="630"/>
    </location>
</feature>
<evidence type="ECO:0000313" key="4">
    <source>
        <dbReference type="Proteomes" id="UP001139103"/>
    </source>
</evidence>
<reference evidence="3" key="1">
    <citation type="submission" date="2021-11" db="EMBL/GenBank/DDBJ databases">
        <title>Genome sequence.</title>
        <authorList>
            <person name="Sun Q."/>
        </authorList>
    </citation>
    <scope>NUCLEOTIDE SEQUENCE</scope>
    <source>
        <strain evidence="3">JC732</strain>
    </source>
</reference>
<comment type="caution">
    <text evidence="3">The sequence shown here is derived from an EMBL/GenBank/DDBJ whole genome shotgun (WGS) entry which is preliminary data.</text>
</comment>
<dbReference type="Proteomes" id="UP001139103">
    <property type="component" value="Unassembled WGS sequence"/>
</dbReference>
<accession>A0A9X1MI59</accession>
<feature type="signal peptide" evidence="2">
    <location>
        <begin position="1"/>
        <end position="24"/>
    </location>
</feature>
<protein>
    <submittedName>
        <fullName evidence="3">Uncharacterized protein</fullName>
    </submittedName>
</protein>
<evidence type="ECO:0000256" key="1">
    <source>
        <dbReference type="SAM" id="MobiDB-lite"/>
    </source>
</evidence>
<dbReference type="EMBL" id="JAJKFT010000004">
    <property type="protein sequence ID" value="MCC9627638.1"/>
    <property type="molecule type" value="Genomic_DNA"/>
</dbReference>
<sequence length="630" mass="69927">MFRLYVGMLSAMVCFFAMSPQIYAQFGGGSGERLGDGGGFGGGYDLYNRQPTPQVPSVQLTADYVNQPLPRLDQRRAMETKLQQRVNCQFTDMPLNVVIERLNAQAGVSLYLNNRALEDVGLSPDVPVTFNLRQIRLRTALQLMLRELDLTYLLDNERIEITTPEDAEDELRTLYYPCDDLMTKYEEHGFDFDSVIQLITTTVEPESWEELGGPGSIQPLNGGVVVAQTDEIHYRIARLFGALRRAKALSNDDYDPTAIEMGSQRFHRQQIEGKLSIVMPDLVVKDMPLERFAHIVTHRTGVQIYFNVRALEDVGLSTDVPVTGSWNNTTVLSALKDIYSQLELTGVYCDDLLEITTPEDAESELKRRVYPVRDFFAAENWVPGGDPFDSSVTGRRKAQRHYVADYDSLIGIITTTIDPDAWEELGGPCAVQPYADSDALVISATDEIHGKVDQLFREIRAGRVSPIPEPEEDVPQGAAALPTSDEIVDRTHRVEGEFDLRRLTEISQELQRAIAPGTWDGQKKYIVTLGTNQLVVRHNAQVQRDIRIELRRIALRNRPASPIQANQYGADPFAPRTMPGGGEGGFFQPNDNNRDPFGGDGGDPFGGSSNDPFGASNPFGGGDSDPFGSS</sequence>
<proteinExistence type="predicted"/>
<dbReference type="RefSeq" id="WP_230216189.1">
    <property type="nucleotide sequence ID" value="NZ_JAJKFT010000004.1"/>
</dbReference>
<keyword evidence="2" id="KW-0732">Signal</keyword>
<feature type="region of interest" description="Disordered" evidence="1">
    <location>
        <begin position="563"/>
        <end position="630"/>
    </location>
</feature>
<dbReference type="AlphaFoldDB" id="A0A9X1MI59"/>
<organism evidence="3 4">
    <name type="scientific">Blastopirellula sediminis</name>
    <dbReference type="NCBI Taxonomy" id="2894196"/>
    <lineage>
        <taxon>Bacteria</taxon>
        <taxon>Pseudomonadati</taxon>
        <taxon>Planctomycetota</taxon>
        <taxon>Planctomycetia</taxon>
        <taxon>Pirellulales</taxon>
        <taxon>Pirellulaceae</taxon>
        <taxon>Blastopirellula</taxon>
    </lineage>
</organism>
<keyword evidence="4" id="KW-1185">Reference proteome</keyword>
<name>A0A9X1MI59_9BACT</name>